<protein>
    <submittedName>
        <fullName evidence="2">Unannotated protein</fullName>
    </submittedName>
</protein>
<dbReference type="EMBL" id="CAFBMK010000171">
    <property type="protein sequence ID" value="CAB4932165.1"/>
    <property type="molecule type" value="Genomic_DNA"/>
</dbReference>
<proteinExistence type="predicted"/>
<reference evidence="2" key="1">
    <citation type="submission" date="2020-05" db="EMBL/GenBank/DDBJ databases">
        <authorList>
            <person name="Chiriac C."/>
            <person name="Salcher M."/>
            <person name="Ghai R."/>
            <person name="Kavagutti S V."/>
        </authorList>
    </citation>
    <scope>NUCLEOTIDE SEQUENCE</scope>
</reference>
<gene>
    <name evidence="2" type="ORF">UFOPK3564_02436</name>
</gene>
<evidence type="ECO:0000256" key="1">
    <source>
        <dbReference type="SAM" id="MobiDB-lite"/>
    </source>
</evidence>
<accession>A0A6J7IN20</accession>
<feature type="compositionally biased region" description="Basic residues" evidence="1">
    <location>
        <begin position="265"/>
        <end position="278"/>
    </location>
</feature>
<sequence>MGGAGAPRAEQRVQSRGPGPLAHGAEALAVLHLVAVLELLVAQDEAVGVQDALRQTGGPRRVEELRGVVRGGVDRLELGRGAVEQLRREDQHRVVGRARQPVGAAARVPAVQAGDGLGDLLAVRLVRHDQAGAGVADAVADALLAVEDRHGQQDRAGLVGAQERGGRLGPRRDEHRDDVLAPDAVLDGEVREPVGQLALLLPPDLADGAVGALVDHRELLVRPRVAHPGGHVEALGDVPGVVRDELVVPRVRHVPDPPTPGRPRAVGRSRWRAGARSA</sequence>
<feature type="region of interest" description="Disordered" evidence="1">
    <location>
        <begin position="252"/>
        <end position="278"/>
    </location>
</feature>
<evidence type="ECO:0000313" key="2">
    <source>
        <dbReference type="EMBL" id="CAB4932165.1"/>
    </source>
</evidence>
<organism evidence="2">
    <name type="scientific">freshwater metagenome</name>
    <dbReference type="NCBI Taxonomy" id="449393"/>
    <lineage>
        <taxon>unclassified sequences</taxon>
        <taxon>metagenomes</taxon>
        <taxon>ecological metagenomes</taxon>
    </lineage>
</organism>
<dbReference type="AlphaFoldDB" id="A0A6J7IN20"/>
<name>A0A6J7IN20_9ZZZZ</name>